<protein>
    <recommendedName>
        <fullName evidence="4">Tim44-like domain-containing protein</fullName>
    </recommendedName>
</protein>
<dbReference type="STRING" id="1051616.A0A3M9YMC4"/>
<keyword evidence="3" id="KW-1185">Reference proteome</keyword>
<dbReference type="Proteomes" id="UP000267145">
    <property type="component" value="Unassembled WGS sequence"/>
</dbReference>
<dbReference type="EMBL" id="RBVV01000003">
    <property type="protein sequence ID" value="RNJ60916.1"/>
    <property type="molecule type" value="Genomic_DNA"/>
</dbReference>
<feature type="region of interest" description="Disordered" evidence="1">
    <location>
        <begin position="29"/>
        <end position="66"/>
    </location>
</feature>
<dbReference type="AlphaFoldDB" id="A0A3M9YMC4"/>
<dbReference type="RefSeq" id="XP_028499074.1">
    <property type="nucleotide sequence ID" value="XM_028639167.1"/>
</dbReference>
<dbReference type="GeneID" id="39608693"/>
<proteinExistence type="predicted"/>
<organism evidence="2 3">
    <name type="scientific">Verticillium nonalfalfae</name>
    <dbReference type="NCBI Taxonomy" id="1051616"/>
    <lineage>
        <taxon>Eukaryota</taxon>
        <taxon>Fungi</taxon>
        <taxon>Dikarya</taxon>
        <taxon>Ascomycota</taxon>
        <taxon>Pezizomycotina</taxon>
        <taxon>Sordariomycetes</taxon>
        <taxon>Hypocreomycetidae</taxon>
        <taxon>Glomerellales</taxon>
        <taxon>Plectosphaerellaceae</taxon>
        <taxon>Verticillium</taxon>
    </lineage>
</organism>
<evidence type="ECO:0000313" key="3">
    <source>
        <dbReference type="Proteomes" id="UP000267145"/>
    </source>
</evidence>
<dbReference type="Gene3D" id="3.10.450.240">
    <property type="match status" value="1"/>
</dbReference>
<gene>
    <name evidence="2" type="ORF">D7B24_005004</name>
</gene>
<sequence length="375" mass="41772">MSSKNFQCSINWKLSTMDHQHDFQPGTLVSSVFDPPSERPATVKPDNKRRSNPTKPHNMYRHASRPLLGLGRPRLAVMSRQQARTYAKKERPNANRAALRANQRVSDTAAAAQSGNMMKQQKEAIEQATTRYAGSLFPGTCFAVHGTFIPVPLSRAPRAPSAFLGYQYTRIKSFASDFLSTFVLRFQSRPSFFKKPRADLYRARARAAGTALHARLGHALAAGDREALRAICTPALYETLGATLDKRSRHERTTWDVVATHRTWLAAHRVGVLPPPLPKDTMIQQAVVAVDSTQRLDRVDVRTGLSIPGAARVQRRTEYLAITRRWNGSTYVAGDWKVIGNASETTPESWAQEQARIAAMEAENADKKLREAGIQ</sequence>
<evidence type="ECO:0000256" key="1">
    <source>
        <dbReference type="SAM" id="MobiDB-lite"/>
    </source>
</evidence>
<reference evidence="2 3" key="1">
    <citation type="submission" date="2018-10" db="EMBL/GenBank/DDBJ databases">
        <title>Genome sequence of Verticillium nonalfalfae VnAa140.</title>
        <authorList>
            <person name="Stajich J.E."/>
            <person name="Kasson M.T."/>
        </authorList>
    </citation>
    <scope>NUCLEOTIDE SEQUENCE [LARGE SCALE GENOMIC DNA]</scope>
    <source>
        <strain evidence="2 3">VnAa140</strain>
    </source>
</reference>
<comment type="caution">
    <text evidence="2">The sequence shown here is derived from an EMBL/GenBank/DDBJ whole genome shotgun (WGS) entry which is preliminary data.</text>
</comment>
<accession>A0A3M9YMC4</accession>
<name>A0A3M9YMC4_9PEZI</name>
<evidence type="ECO:0000313" key="2">
    <source>
        <dbReference type="EMBL" id="RNJ60916.1"/>
    </source>
</evidence>
<evidence type="ECO:0008006" key="4">
    <source>
        <dbReference type="Google" id="ProtNLM"/>
    </source>
</evidence>